<sequence length="100" mass="11585">PECAEQYIDYLKEIGNLDECAKYYVGILNNDHFTSRQGKSTHQLWNELCELVSKNPTKIKSVPVEPIIRQGILKYKDQVGQLWTSLADFYIRSGCFEKVK</sequence>
<comment type="caution">
    <text evidence="4">The sequence shown here is derived from an EMBL/GenBank/DDBJ whole genome shotgun (WGS) entry which is preliminary data.</text>
</comment>
<dbReference type="GO" id="GO:0071007">
    <property type="term" value="C:U2-type catalytic step 2 spliceosome"/>
    <property type="evidence" value="ECO:0007669"/>
    <property type="project" value="TreeGrafter"/>
</dbReference>
<feature type="domain" description="Pre-mRNA-splicing factor SYF1 central HAT repeats" evidence="3">
    <location>
        <begin position="5"/>
        <end position="99"/>
    </location>
</feature>
<gene>
    <name evidence="4" type="ORF">OKA104_LOCUS54491</name>
</gene>
<organism evidence="4 5">
    <name type="scientific">Adineta steineri</name>
    <dbReference type="NCBI Taxonomy" id="433720"/>
    <lineage>
        <taxon>Eukaryota</taxon>
        <taxon>Metazoa</taxon>
        <taxon>Spiralia</taxon>
        <taxon>Gnathifera</taxon>
        <taxon>Rotifera</taxon>
        <taxon>Eurotatoria</taxon>
        <taxon>Bdelloidea</taxon>
        <taxon>Adinetida</taxon>
        <taxon>Adinetidae</taxon>
        <taxon>Adineta</taxon>
    </lineage>
</organism>
<name>A0A820SUW5_9BILA</name>
<dbReference type="Proteomes" id="UP000663881">
    <property type="component" value="Unassembled WGS sequence"/>
</dbReference>
<protein>
    <recommendedName>
        <fullName evidence="3">Pre-mRNA-splicing factor SYF1 central HAT repeats domain-containing protein</fullName>
    </recommendedName>
</protein>
<evidence type="ECO:0000256" key="2">
    <source>
        <dbReference type="ARBA" id="ARBA00022737"/>
    </source>
</evidence>
<dbReference type="GO" id="GO:0000349">
    <property type="term" value="P:generation of catalytic spliceosome for first transesterification step"/>
    <property type="evidence" value="ECO:0007669"/>
    <property type="project" value="TreeGrafter"/>
</dbReference>
<feature type="non-terminal residue" evidence="4">
    <location>
        <position position="1"/>
    </location>
</feature>
<dbReference type="Pfam" id="PF23220">
    <property type="entry name" value="HAT_Syf1_M"/>
    <property type="match status" value="1"/>
</dbReference>
<dbReference type="GO" id="GO:0000974">
    <property type="term" value="C:Prp19 complex"/>
    <property type="evidence" value="ECO:0007669"/>
    <property type="project" value="TreeGrafter"/>
</dbReference>
<dbReference type="PANTHER" id="PTHR11246">
    <property type="entry name" value="PRE-MRNA SPLICING FACTOR"/>
    <property type="match status" value="1"/>
</dbReference>
<accession>A0A820SUW5</accession>
<evidence type="ECO:0000313" key="4">
    <source>
        <dbReference type="EMBL" id="CAF4457338.1"/>
    </source>
</evidence>
<dbReference type="GO" id="GO:0071014">
    <property type="term" value="C:post-mRNA release spliceosomal complex"/>
    <property type="evidence" value="ECO:0007669"/>
    <property type="project" value="TreeGrafter"/>
</dbReference>
<dbReference type="InterPro" id="IPR056350">
    <property type="entry name" value="HAT_Syf1_central"/>
</dbReference>
<keyword evidence="1" id="KW-0747">Spliceosome</keyword>
<dbReference type="InterPro" id="IPR045075">
    <property type="entry name" value="Syf1-like"/>
</dbReference>
<keyword evidence="2" id="KW-0677">Repeat</keyword>
<evidence type="ECO:0000313" key="5">
    <source>
        <dbReference type="Proteomes" id="UP000663881"/>
    </source>
</evidence>
<keyword evidence="1" id="KW-0507">mRNA processing</keyword>
<reference evidence="4" key="1">
    <citation type="submission" date="2021-02" db="EMBL/GenBank/DDBJ databases">
        <authorList>
            <person name="Nowell W R."/>
        </authorList>
    </citation>
    <scope>NUCLEOTIDE SEQUENCE</scope>
</reference>
<evidence type="ECO:0000256" key="1">
    <source>
        <dbReference type="ARBA" id="ARBA00022728"/>
    </source>
</evidence>
<keyword evidence="1" id="KW-0508">mRNA splicing</keyword>
<evidence type="ECO:0000259" key="3">
    <source>
        <dbReference type="Pfam" id="PF23220"/>
    </source>
</evidence>
<dbReference type="AlphaFoldDB" id="A0A820SUW5"/>
<dbReference type="PANTHER" id="PTHR11246:SF5">
    <property type="entry name" value="PRE-MRNA-SPLICING FACTOR SYF1"/>
    <property type="match status" value="1"/>
</dbReference>
<proteinExistence type="predicted"/>
<dbReference type="EMBL" id="CAJOAY010036449">
    <property type="protein sequence ID" value="CAF4457338.1"/>
    <property type="molecule type" value="Genomic_DNA"/>
</dbReference>